<protein>
    <submittedName>
        <fullName evidence="2">Uncharacterized protein</fullName>
    </submittedName>
</protein>
<evidence type="ECO:0000313" key="3">
    <source>
        <dbReference type="Proteomes" id="UP000775213"/>
    </source>
</evidence>
<reference evidence="2 3" key="1">
    <citation type="journal article" date="2021" name="Hortic Res">
        <title>Chromosome-scale assembly of the Dendrobium chrysotoxum genome enhances the understanding of orchid evolution.</title>
        <authorList>
            <person name="Zhang Y."/>
            <person name="Zhang G.Q."/>
            <person name="Zhang D."/>
            <person name="Liu X.D."/>
            <person name="Xu X.Y."/>
            <person name="Sun W.H."/>
            <person name="Yu X."/>
            <person name="Zhu X."/>
            <person name="Wang Z.W."/>
            <person name="Zhao X."/>
            <person name="Zhong W.Y."/>
            <person name="Chen H."/>
            <person name="Yin W.L."/>
            <person name="Huang T."/>
            <person name="Niu S.C."/>
            <person name="Liu Z.J."/>
        </authorList>
    </citation>
    <scope>NUCLEOTIDE SEQUENCE [LARGE SCALE GENOMIC DNA]</scope>
    <source>
        <strain evidence="2">Lindl</strain>
    </source>
</reference>
<comment type="caution">
    <text evidence="2">The sequence shown here is derived from an EMBL/GenBank/DDBJ whole genome shotgun (WGS) entry which is preliminary data.</text>
</comment>
<keyword evidence="3" id="KW-1185">Reference proteome</keyword>
<gene>
    <name evidence="2" type="ORF">IEQ34_007670</name>
</gene>
<accession>A0AAV7H6A0</accession>
<feature type="region of interest" description="Disordered" evidence="1">
    <location>
        <begin position="324"/>
        <end position="343"/>
    </location>
</feature>
<organism evidence="2 3">
    <name type="scientific">Dendrobium chrysotoxum</name>
    <name type="common">Orchid</name>
    <dbReference type="NCBI Taxonomy" id="161865"/>
    <lineage>
        <taxon>Eukaryota</taxon>
        <taxon>Viridiplantae</taxon>
        <taxon>Streptophyta</taxon>
        <taxon>Embryophyta</taxon>
        <taxon>Tracheophyta</taxon>
        <taxon>Spermatophyta</taxon>
        <taxon>Magnoliopsida</taxon>
        <taxon>Liliopsida</taxon>
        <taxon>Asparagales</taxon>
        <taxon>Orchidaceae</taxon>
        <taxon>Epidendroideae</taxon>
        <taxon>Malaxideae</taxon>
        <taxon>Dendrobiinae</taxon>
        <taxon>Dendrobium</taxon>
    </lineage>
</organism>
<proteinExistence type="predicted"/>
<evidence type="ECO:0000313" key="2">
    <source>
        <dbReference type="EMBL" id="KAH0463088.1"/>
    </source>
</evidence>
<dbReference type="EMBL" id="JAGFBR010000008">
    <property type="protein sequence ID" value="KAH0463088.1"/>
    <property type="molecule type" value="Genomic_DNA"/>
</dbReference>
<name>A0AAV7H6A0_DENCH</name>
<evidence type="ECO:0000256" key="1">
    <source>
        <dbReference type="SAM" id="MobiDB-lite"/>
    </source>
</evidence>
<sequence length="343" mass="38103">MEKIEFVSPSKQRRIDLVSERNSSASCSPVKSKLNNSITNSPVKDTKHFRNHCLSETLDDQTSLIIKEALATHTVDVVKTESPEVAITSLPDALEEKLEFLEGMESCVANNINASFPYECDFLIIGMLMRSLVKEFLKIDQGATTRTGEVLAKIKFLSPSKRSSIDLEDERNFSDSCISKKAKLNSNITNGPARDIKHFGTECFYETLDGHSSLPIKQAYAKHPVDILLLESQDGCIHGADTLVDPIPSEVKASFNNYSIDPLEEISHKSVNFYISSRKFAKSNILNTPTAHSARISSVSLIRDKNNTQSTKIKHSSKRIIRNSASAGSIKRPLQNVTNQMNE</sequence>
<dbReference type="Proteomes" id="UP000775213">
    <property type="component" value="Unassembled WGS sequence"/>
</dbReference>
<dbReference type="AlphaFoldDB" id="A0AAV7H6A0"/>